<dbReference type="PROSITE" id="PS50977">
    <property type="entry name" value="HTH_TETR_2"/>
    <property type="match status" value="1"/>
</dbReference>
<accession>A0A2M9HLU5</accession>
<protein>
    <submittedName>
        <fullName evidence="4">AcrR family transcriptional regulator</fullName>
    </submittedName>
</protein>
<sequence>MSRPRHDSEVLPAKDRLENAFWELLADRDYRKITVTDVVHEAGVNRNSFYYHFSSLPELADSAIMHQVEAIPINQAPDPSGDPEEQWRERVTALLSDPNQHRRLDRLALLAGPHSTVELGESLRDFARLQMISMLQKDPDNLDLKTDLMVEFSVGGMLSVLQRWPELSDTIELKDLLKEDVAVLAMGIYLAMSRENMLTYWNRIFAHTSQNRTPNKP</sequence>
<keyword evidence="5" id="KW-1185">Reference proteome</keyword>
<evidence type="ECO:0000313" key="4">
    <source>
        <dbReference type="EMBL" id="PJM77788.1"/>
    </source>
</evidence>
<evidence type="ECO:0000256" key="2">
    <source>
        <dbReference type="PROSITE-ProRule" id="PRU00335"/>
    </source>
</evidence>
<organism evidence="4 5">
    <name type="scientific">Bifidobacterium felsineum</name>
    <dbReference type="NCBI Taxonomy" id="2045440"/>
    <lineage>
        <taxon>Bacteria</taxon>
        <taxon>Bacillati</taxon>
        <taxon>Actinomycetota</taxon>
        <taxon>Actinomycetes</taxon>
        <taxon>Bifidobacteriales</taxon>
        <taxon>Bifidobacteriaceae</taxon>
        <taxon>Bifidobacterium</taxon>
    </lineage>
</organism>
<dbReference type="InterPro" id="IPR001647">
    <property type="entry name" value="HTH_TetR"/>
</dbReference>
<dbReference type="InterPro" id="IPR009057">
    <property type="entry name" value="Homeodomain-like_sf"/>
</dbReference>
<dbReference type="Pfam" id="PF00440">
    <property type="entry name" value="TetR_N"/>
    <property type="match status" value="1"/>
</dbReference>
<dbReference type="SUPFAM" id="SSF46689">
    <property type="entry name" value="Homeodomain-like"/>
    <property type="match status" value="1"/>
</dbReference>
<comment type="caution">
    <text evidence="4">The sequence shown here is derived from an EMBL/GenBank/DDBJ whole genome shotgun (WGS) entry which is preliminary data.</text>
</comment>
<dbReference type="Gene3D" id="1.10.357.10">
    <property type="entry name" value="Tetracycline Repressor, domain 2"/>
    <property type="match status" value="1"/>
</dbReference>
<gene>
    <name evidence="4" type="ORF">CSQ86_01630</name>
</gene>
<dbReference type="GO" id="GO:0003677">
    <property type="term" value="F:DNA binding"/>
    <property type="evidence" value="ECO:0007669"/>
    <property type="project" value="UniProtKB-UniRule"/>
</dbReference>
<dbReference type="PANTHER" id="PTHR43479">
    <property type="entry name" value="ACREF/ENVCD OPERON REPRESSOR-RELATED"/>
    <property type="match status" value="1"/>
</dbReference>
<dbReference type="PANTHER" id="PTHR43479:SF11">
    <property type="entry name" value="ACREF_ENVCD OPERON REPRESSOR-RELATED"/>
    <property type="match status" value="1"/>
</dbReference>
<evidence type="ECO:0000313" key="5">
    <source>
        <dbReference type="Proteomes" id="UP000229239"/>
    </source>
</evidence>
<feature type="DNA-binding region" description="H-T-H motif" evidence="2">
    <location>
        <begin position="34"/>
        <end position="53"/>
    </location>
</feature>
<dbReference type="RefSeq" id="WP_100493391.1">
    <property type="nucleotide sequence ID" value="NZ_JAFEJV010000006.1"/>
</dbReference>
<dbReference type="InterPro" id="IPR050624">
    <property type="entry name" value="HTH-type_Tx_Regulator"/>
</dbReference>
<dbReference type="AlphaFoldDB" id="A0A2M9HLU5"/>
<dbReference type="Proteomes" id="UP000229239">
    <property type="component" value="Unassembled WGS sequence"/>
</dbReference>
<proteinExistence type="predicted"/>
<reference evidence="5" key="1">
    <citation type="submission" date="2017-10" db="EMBL/GenBank/DDBJ databases">
        <title>Draft genome sequences of strains TRE 1, TRE 9, TRE H and TRI 7, isolated from tamarins, belonging to four potential novel Bifidobacterium species.</title>
        <authorList>
            <person name="Mattarelli P."/>
            <person name="Modesto M."/>
            <person name="Puglisi E."/>
            <person name="Morelli L."/>
            <person name="Bonetti A."/>
            <person name="Spezio C."/>
            <person name="Sandri C."/>
        </authorList>
    </citation>
    <scope>NUCLEOTIDE SEQUENCE [LARGE SCALE GENOMIC DNA]</scope>
    <source>
        <strain evidence="5">TREH</strain>
    </source>
</reference>
<evidence type="ECO:0000259" key="3">
    <source>
        <dbReference type="PROSITE" id="PS50977"/>
    </source>
</evidence>
<dbReference type="OrthoDB" id="9810250at2"/>
<evidence type="ECO:0000256" key="1">
    <source>
        <dbReference type="ARBA" id="ARBA00023125"/>
    </source>
</evidence>
<dbReference type="EMBL" id="PEBJ01000001">
    <property type="protein sequence ID" value="PJM77788.1"/>
    <property type="molecule type" value="Genomic_DNA"/>
</dbReference>
<keyword evidence="1 2" id="KW-0238">DNA-binding</keyword>
<name>A0A2M9HLU5_9BIFI</name>
<feature type="domain" description="HTH tetR-type" evidence="3">
    <location>
        <begin position="11"/>
        <end position="71"/>
    </location>
</feature>